<dbReference type="GO" id="GO:0016787">
    <property type="term" value="F:hydrolase activity"/>
    <property type="evidence" value="ECO:0007669"/>
    <property type="project" value="InterPro"/>
</dbReference>
<dbReference type="KEGG" id="mtun:MTUNDRAET4_0401"/>
<gene>
    <name evidence="2" type="ORF">MTUNDRAET4_0401</name>
</gene>
<accession>A0A4U8YVE8</accession>
<dbReference type="AlphaFoldDB" id="A0A4U8YVE8"/>
<sequence length="239" mass="25738">MRHAARRHLRVEAVLSILDVDFVADPLGALFWREERLLVVADLHFEKGSAFAAKGVFLPPYDTAATLVSLAQLIAYYEPRCVVALGDSFHDGAAGDRMSDADRSGVGGLQQGRDWIWIAGNHDRELPRGLSGEARNELAVGRMTFRHEPAAGAIGEIAGHLHPVARVAGRGGSVRRRSFVSDGARCVLPAFGAFAGGLNLHDSAFDPLFGGPARSFAILAHVMGRSAVYRVPHRLCLPD</sequence>
<dbReference type="PANTHER" id="PTHR39323">
    <property type="entry name" value="BLR1149 PROTEIN"/>
    <property type="match status" value="1"/>
</dbReference>
<dbReference type="OrthoDB" id="9795838at2"/>
<dbReference type="Proteomes" id="UP000294360">
    <property type="component" value="Chromosome"/>
</dbReference>
<evidence type="ECO:0000259" key="1">
    <source>
        <dbReference type="Pfam" id="PF00149"/>
    </source>
</evidence>
<dbReference type="NCBIfam" id="TIGR04123">
    <property type="entry name" value="P_estr_lig_assc"/>
    <property type="match status" value="1"/>
</dbReference>
<dbReference type="InterPro" id="IPR004843">
    <property type="entry name" value="Calcineurin-like_PHP"/>
</dbReference>
<feature type="domain" description="Calcineurin-like phosphoesterase" evidence="1">
    <location>
        <begin position="36"/>
        <end position="156"/>
    </location>
</feature>
<organism evidence="2 3">
    <name type="scientific">Methylocella tundrae</name>
    <dbReference type="NCBI Taxonomy" id="227605"/>
    <lineage>
        <taxon>Bacteria</taxon>
        <taxon>Pseudomonadati</taxon>
        <taxon>Pseudomonadota</taxon>
        <taxon>Alphaproteobacteria</taxon>
        <taxon>Hyphomicrobiales</taxon>
        <taxon>Beijerinckiaceae</taxon>
        <taxon>Methylocella</taxon>
    </lineage>
</organism>
<dbReference type="PIRSF" id="PIRSF000887">
    <property type="entry name" value="Pesterase_MJ0037"/>
    <property type="match status" value="1"/>
</dbReference>
<evidence type="ECO:0000313" key="3">
    <source>
        <dbReference type="Proteomes" id="UP000294360"/>
    </source>
</evidence>
<evidence type="ECO:0000313" key="2">
    <source>
        <dbReference type="EMBL" id="VFU07294.1"/>
    </source>
</evidence>
<protein>
    <submittedName>
        <fullName evidence="2">Phosphoesterase</fullName>
    </submittedName>
</protein>
<dbReference type="InterPro" id="IPR024173">
    <property type="entry name" value="Pesterase_MJ0037-like"/>
</dbReference>
<reference evidence="2 3" key="1">
    <citation type="submission" date="2019-03" db="EMBL/GenBank/DDBJ databases">
        <authorList>
            <person name="Kox A.R. M."/>
        </authorList>
    </citation>
    <scope>NUCLEOTIDE SEQUENCE [LARGE SCALE GENOMIC DNA]</scope>
    <source>
        <strain evidence="2">MTUNDRAET4 annotated genome</strain>
    </source>
</reference>
<dbReference type="InterPro" id="IPR026336">
    <property type="entry name" value="PdeM-like"/>
</dbReference>
<name>A0A4U8YVE8_METTU</name>
<dbReference type="RefSeq" id="WP_134486342.1">
    <property type="nucleotide sequence ID" value="NZ_CP139089.1"/>
</dbReference>
<dbReference type="EMBL" id="LR536450">
    <property type="protein sequence ID" value="VFU07294.1"/>
    <property type="molecule type" value="Genomic_DNA"/>
</dbReference>
<dbReference type="Pfam" id="PF00149">
    <property type="entry name" value="Metallophos"/>
    <property type="match status" value="1"/>
</dbReference>
<dbReference type="PANTHER" id="PTHR39323:SF1">
    <property type="entry name" value="BLR1149 PROTEIN"/>
    <property type="match status" value="1"/>
</dbReference>
<dbReference type="InterPro" id="IPR029052">
    <property type="entry name" value="Metallo-depent_PP-like"/>
</dbReference>
<dbReference type="Gene3D" id="3.60.21.10">
    <property type="match status" value="1"/>
</dbReference>
<dbReference type="SUPFAM" id="SSF56300">
    <property type="entry name" value="Metallo-dependent phosphatases"/>
    <property type="match status" value="1"/>
</dbReference>
<proteinExistence type="predicted"/>